<reference evidence="7" key="2">
    <citation type="submission" date="2011-02" db="EMBL/GenBank/DDBJ databases">
        <authorList>
            <person name="MacLean D."/>
        </authorList>
    </citation>
    <scope>NUCLEOTIDE SEQUENCE</scope>
</reference>
<dbReference type="EMBL" id="FR824529">
    <property type="protein sequence ID" value="CCA27259.1"/>
    <property type="molecule type" value="Genomic_DNA"/>
</dbReference>
<comment type="similarity">
    <text evidence="1">Belongs to the importin alpha family.</text>
</comment>
<dbReference type="PROSITE" id="PS50176">
    <property type="entry name" value="ARM_REPEAT"/>
    <property type="match status" value="2"/>
</dbReference>
<dbReference type="AlphaFoldDB" id="F0X0G9"/>
<name>F0X0G9_9STRA</name>
<dbReference type="GO" id="GO:0005634">
    <property type="term" value="C:nucleus"/>
    <property type="evidence" value="ECO:0007669"/>
    <property type="project" value="UniProtKB-ARBA"/>
</dbReference>
<dbReference type="InterPro" id="IPR011989">
    <property type="entry name" value="ARM-like"/>
</dbReference>
<proteinExistence type="inferred from homology"/>
<keyword evidence="2" id="KW-0813">Transport</keyword>
<accession>F0X0G9</accession>
<dbReference type="InterPro" id="IPR016024">
    <property type="entry name" value="ARM-type_fold"/>
</dbReference>
<dbReference type="InterPro" id="IPR000225">
    <property type="entry name" value="Armadillo"/>
</dbReference>
<sequence>MNINSVKAKHSKQFWSPSEVAELTAAAVAALPSPLSPGANITINASAATKTSNPNVIVHPGAPSSSSTISTHRNENGDIVHHHQSMHLGNNAALLTSTTTTIHHHISGADETMLGGANGMPLNSGFIHPQQVQIHNHIHRHASIFTESSQHAHQLNFTANKVDLQALTNLHGKDIGNEILASSSFQGDLNKIDIGLNSEDAELQLEAAKKLRILLSSERDLLIRQMLEKNWTPRLIKWLRLRDRPTLQVEALWALTNIAAGATDNTAVLLQNGVIPTLVSLLDSSNEEVLEQSIWVLGNLAGEGSATRDLVLSAGALAPLVNNLKKTPWDRLSLLRILTWTLSNLCDGQPRPVFDISIILPYLAKMLASTDTEILSHICWAFSHLCDGPSAHIQAVVDSDVCFRLVELLSHSSWRVTKPALRAIGNIVCAEDDHDYTQHIIECGAVPSLRRLIAHSNREIQKEACWTLSNIAAGTVDQIQCVLDSGCIPSLMNLASAEATDAEVKSEACWVVLNATSCGSDSQIEYLVNEGCIQILGNLLEETSMVMMALEGLERILQVGELEAKRTDAPNPYAGLMASANIETLVTHKSATVAKRASRIWQQHFVTCAICMGAFSKHSNDTFFCDECKCNVCKNCDCTVFHLKYQESLWKEETEKETNEKQAKQASKRSKRQKKRQRTREKKAAMRQQQKMLSDTNGTSRHSSQIHSADIKANVSKTPSTSSDDETSSIEKTLNGTTKTRRLRDSSKNPLQEEDTSDSIIDKMKHVKSAPSCFQDTMRSVKKEEREEEALDKMVDANDQLVSYLLETGSIMALAERLDLEDDSMWIVAEKDRTAIHA</sequence>
<evidence type="ECO:0000256" key="1">
    <source>
        <dbReference type="ARBA" id="ARBA00010394"/>
    </source>
</evidence>
<evidence type="ECO:0000256" key="5">
    <source>
        <dbReference type="PROSITE-ProRule" id="PRU00259"/>
    </source>
</evidence>
<feature type="compositionally biased region" description="Polar residues" evidence="6">
    <location>
        <begin position="687"/>
        <end position="707"/>
    </location>
</feature>
<keyword evidence="4" id="KW-0653">Protein transport</keyword>
<feature type="repeat" description="ARM" evidence="5">
    <location>
        <begin position="444"/>
        <end position="472"/>
    </location>
</feature>
<organism evidence="7">
    <name type="scientific">Albugo laibachii Nc14</name>
    <dbReference type="NCBI Taxonomy" id="890382"/>
    <lineage>
        <taxon>Eukaryota</taxon>
        <taxon>Sar</taxon>
        <taxon>Stramenopiles</taxon>
        <taxon>Oomycota</taxon>
        <taxon>Peronosporomycetes</taxon>
        <taxon>Albuginales</taxon>
        <taxon>Albuginaceae</taxon>
        <taxon>Albugo</taxon>
    </lineage>
</organism>
<evidence type="ECO:0000256" key="6">
    <source>
        <dbReference type="SAM" id="MobiDB-lite"/>
    </source>
</evidence>
<protein>
    <submittedName>
        <fullName evidence="7">Importin subunit alpha putative</fullName>
    </submittedName>
</protein>
<evidence type="ECO:0000256" key="3">
    <source>
        <dbReference type="ARBA" id="ARBA00022737"/>
    </source>
</evidence>
<dbReference type="FunFam" id="1.25.10.10:FF:000009">
    <property type="entry name" value="Importin subunit alpha"/>
    <property type="match status" value="1"/>
</dbReference>
<dbReference type="PANTHER" id="PTHR23316">
    <property type="entry name" value="IMPORTIN ALPHA"/>
    <property type="match status" value="1"/>
</dbReference>
<gene>
    <name evidence="7" type="primary">AlNc14C490G11913</name>
    <name evidence="7" type="ORF">ALNC14_134030</name>
</gene>
<feature type="region of interest" description="Disordered" evidence="6">
    <location>
        <begin position="652"/>
        <end position="759"/>
    </location>
</feature>
<evidence type="ECO:0000256" key="4">
    <source>
        <dbReference type="ARBA" id="ARBA00022927"/>
    </source>
</evidence>
<dbReference type="SUPFAM" id="SSF48371">
    <property type="entry name" value="ARM repeat"/>
    <property type="match status" value="1"/>
</dbReference>
<evidence type="ECO:0000256" key="2">
    <source>
        <dbReference type="ARBA" id="ARBA00022448"/>
    </source>
</evidence>
<evidence type="ECO:0000313" key="7">
    <source>
        <dbReference type="EMBL" id="CCA27259.1"/>
    </source>
</evidence>
<dbReference type="Pfam" id="PF00514">
    <property type="entry name" value="Arm"/>
    <property type="match status" value="4"/>
</dbReference>
<dbReference type="Gene3D" id="1.25.10.10">
    <property type="entry name" value="Leucine-rich Repeat Variant"/>
    <property type="match status" value="1"/>
</dbReference>
<feature type="compositionally biased region" description="Basic residues" evidence="6">
    <location>
        <begin position="666"/>
        <end position="681"/>
    </location>
</feature>
<keyword evidence="3" id="KW-0677">Repeat</keyword>
<reference evidence="7" key="1">
    <citation type="journal article" date="2011" name="PLoS Biol.">
        <title>Gene gain and loss during evolution of obligate parasitism in the white rust pathogen of Arabidopsis thaliana.</title>
        <authorList>
            <person name="Kemen E."/>
            <person name="Gardiner A."/>
            <person name="Schultz-Larsen T."/>
            <person name="Kemen A.C."/>
            <person name="Balmuth A.L."/>
            <person name="Robert-Seilaniantz A."/>
            <person name="Bailey K."/>
            <person name="Holub E."/>
            <person name="Studholme D.J."/>
            <person name="Maclean D."/>
            <person name="Jones J.D."/>
        </authorList>
    </citation>
    <scope>NUCLEOTIDE SEQUENCE</scope>
</reference>
<feature type="repeat" description="ARM" evidence="5">
    <location>
        <begin position="273"/>
        <end position="315"/>
    </location>
</feature>
<dbReference type="HOGENOM" id="CLU_338755_0_0_1"/>
<dbReference type="GO" id="GO:0015031">
    <property type="term" value="P:protein transport"/>
    <property type="evidence" value="ECO:0007669"/>
    <property type="project" value="UniProtKB-KW"/>
</dbReference>
<dbReference type="SMART" id="SM00185">
    <property type="entry name" value="ARM"/>
    <property type="match status" value="8"/>
</dbReference>
<feature type="compositionally biased region" description="Basic and acidic residues" evidence="6">
    <location>
        <begin position="652"/>
        <end position="663"/>
    </location>
</feature>